<dbReference type="Pfam" id="PF00535">
    <property type="entry name" value="Glycos_transf_2"/>
    <property type="match status" value="1"/>
</dbReference>
<evidence type="ECO:0000313" key="3">
    <source>
        <dbReference type="Proteomes" id="UP000035017"/>
    </source>
</evidence>
<proteinExistence type="predicted"/>
<gene>
    <name evidence="2" type="ORF">RU07_16165</name>
</gene>
<organism evidence="2 3">
    <name type="scientific">Agrobacterium tumefaciens</name>
    <dbReference type="NCBI Taxonomy" id="358"/>
    <lineage>
        <taxon>Bacteria</taxon>
        <taxon>Pseudomonadati</taxon>
        <taxon>Pseudomonadota</taxon>
        <taxon>Alphaproteobacteria</taxon>
        <taxon>Hyphomicrobiales</taxon>
        <taxon>Rhizobiaceae</taxon>
        <taxon>Rhizobium/Agrobacterium group</taxon>
        <taxon>Agrobacterium</taxon>
        <taxon>Agrobacterium tumefaciens complex</taxon>
    </lineage>
</organism>
<dbReference type="OrthoDB" id="9783791at2"/>
<dbReference type="SUPFAM" id="SSF53448">
    <property type="entry name" value="Nucleotide-diphospho-sugar transferases"/>
    <property type="match status" value="1"/>
</dbReference>
<evidence type="ECO:0000313" key="2">
    <source>
        <dbReference type="EMBL" id="KIQ01114.1"/>
    </source>
</evidence>
<accession>A0A0D0KND8</accession>
<name>A0A0D0KND8_AGRTU</name>
<dbReference type="InterPro" id="IPR029044">
    <property type="entry name" value="Nucleotide-diphossugar_trans"/>
</dbReference>
<feature type="domain" description="Glycosyltransferase 2-like" evidence="1">
    <location>
        <begin position="9"/>
        <end position="105"/>
    </location>
</feature>
<evidence type="ECO:0000259" key="1">
    <source>
        <dbReference type="Pfam" id="PF00535"/>
    </source>
</evidence>
<dbReference type="AlphaFoldDB" id="A0A0D0KND8"/>
<reference evidence="2 3" key="1">
    <citation type="submission" date="2014-12" db="EMBL/GenBank/DDBJ databases">
        <title>16Stimator: statistical estimation of ribosomal gene copy numbers from draft genome assemblies.</title>
        <authorList>
            <person name="Perisin M.A."/>
            <person name="Vetter M."/>
            <person name="Gilbert J.A."/>
            <person name="Bergelson J."/>
        </authorList>
    </citation>
    <scope>NUCLEOTIDE SEQUENCE [LARGE SCALE GENOMIC DNA]</scope>
    <source>
        <strain evidence="2 3">MEJ076</strain>
    </source>
</reference>
<comment type="caution">
    <text evidence="2">The sequence shown here is derived from an EMBL/GenBank/DDBJ whole genome shotgun (WGS) entry which is preliminary data.</text>
</comment>
<dbReference type="Gene3D" id="3.90.550.10">
    <property type="entry name" value="Spore Coat Polysaccharide Biosynthesis Protein SpsA, Chain A"/>
    <property type="match status" value="1"/>
</dbReference>
<protein>
    <recommendedName>
        <fullName evidence="1">Glycosyltransferase 2-like domain-containing protein</fullName>
    </recommendedName>
</protein>
<sequence>MKFDVTLTLITPCYKTPKYFLERLFVSLFPFRDRIEWILVDDTPMSVEVKQFAKRIERLMPNFKLISHDRNLGISSSYADGILAATGAYVGILDHDDEVDLRDIVRLATSEVFKGIDLIYTNEAKFNHGYFELYSKPVYDALSSFYYYYPHHLTFFKADTARDIVRRNEILNVSETAFDIAFWYAYMISHKAKKMVTLAIPCTSYGWRVHGQSTASHIDQKPKHLSERVRISHEYAQHFEVENFEIYNRSDVPYAITGYFGSEFKNILDYMGKYYYCEEVELNQGHVIVETQLKDISPALQSRLRVLPFGYISQVSHGSVIYIDTSASDPDTKGHIPGVPFFTPLHPAATGTFIRLISKNGEDRISDKVEVVLS</sequence>
<dbReference type="InterPro" id="IPR001173">
    <property type="entry name" value="Glyco_trans_2-like"/>
</dbReference>
<dbReference type="Proteomes" id="UP000035017">
    <property type="component" value="Unassembled WGS sequence"/>
</dbReference>
<dbReference type="EMBL" id="JXQV01000015">
    <property type="protein sequence ID" value="KIQ01114.1"/>
    <property type="molecule type" value="Genomic_DNA"/>
</dbReference>